<dbReference type="EC" id="2.3.2.27" evidence="2"/>
<keyword evidence="5 9" id="KW-0863">Zinc-finger</keyword>
<feature type="compositionally biased region" description="Low complexity" evidence="10">
    <location>
        <begin position="286"/>
        <end position="296"/>
    </location>
</feature>
<proteinExistence type="predicted"/>
<dbReference type="PROSITE" id="PS00518">
    <property type="entry name" value="ZF_RING_1"/>
    <property type="match status" value="1"/>
</dbReference>
<feature type="region of interest" description="Disordered" evidence="10">
    <location>
        <begin position="231"/>
        <end position="331"/>
    </location>
</feature>
<keyword evidence="3" id="KW-0808">Transferase</keyword>
<dbReference type="EMBL" id="VWZR01009143">
    <property type="protein sequence ID" value="NXH72068.1"/>
    <property type="molecule type" value="Genomic_DNA"/>
</dbReference>
<dbReference type="Gene3D" id="3.30.40.10">
    <property type="entry name" value="Zinc/RING finger domain, C3HC4 (zinc finger)"/>
    <property type="match status" value="1"/>
</dbReference>
<keyword evidence="8" id="KW-0804">Transcription</keyword>
<dbReference type="GO" id="GO:0016874">
    <property type="term" value="F:ligase activity"/>
    <property type="evidence" value="ECO:0007669"/>
    <property type="project" value="UniProtKB-KW"/>
</dbReference>
<keyword evidence="6" id="KW-0862">Zinc</keyword>
<dbReference type="PANTHER" id="PTHR46077">
    <property type="entry name" value="E3 UBIQUITIN-PROTEIN LIGASE TOPORS"/>
    <property type="match status" value="1"/>
</dbReference>
<evidence type="ECO:0000256" key="3">
    <source>
        <dbReference type="ARBA" id="ARBA00022679"/>
    </source>
</evidence>
<feature type="compositionally biased region" description="Pro residues" evidence="10">
    <location>
        <begin position="318"/>
        <end position="331"/>
    </location>
</feature>
<feature type="compositionally biased region" description="Low complexity" evidence="10">
    <location>
        <begin position="75"/>
        <end position="88"/>
    </location>
</feature>
<dbReference type="GO" id="GO:0000209">
    <property type="term" value="P:protein polyubiquitination"/>
    <property type="evidence" value="ECO:0007669"/>
    <property type="project" value="TreeGrafter"/>
</dbReference>
<evidence type="ECO:0000256" key="1">
    <source>
        <dbReference type="ARBA" id="ARBA00000900"/>
    </source>
</evidence>
<gene>
    <name evidence="12" type="primary">Topors</name>
    <name evidence="12" type="ORF">HYDTET_R10177</name>
</gene>
<reference evidence="12 13" key="1">
    <citation type="submission" date="2019-09" db="EMBL/GenBank/DDBJ databases">
        <title>Bird 10,000 Genomes (B10K) Project - Family phase.</title>
        <authorList>
            <person name="Zhang G."/>
        </authorList>
    </citation>
    <scope>NUCLEOTIDE SEQUENCE [LARGE SCALE GENOMIC DNA]</scope>
    <source>
        <strain evidence="12">B10K-DU-001-32</strain>
        <tissue evidence="12">Muscle</tissue>
    </source>
</reference>
<keyword evidence="12" id="KW-0436">Ligase</keyword>
<dbReference type="InterPro" id="IPR017907">
    <property type="entry name" value="Znf_RING_CS"/>
</dbReference>
<keyword evidence="4" id="KW-0479">Metal-binding</keyword>
<comment type="caution">
    <text evidence="12">The sequence shown here is derived from an EMBL/GenBank/DDBJ whole genome shotgun (WGS) entry which is preliminary data.</text>
</comment>
<evidence type="ECO:0000256" key="2">
    <source>
        <dbReference type="ARBA" id="ARBA00012483"/>
    </source>
</evidence>
<dbReference type="InterPro" id="IPR013083">
    <property type="entry name" value="Znf_RING/FYVE/PHD"/>
</dbReference>
<protein>
    <recommendedName>
        <fullName evidence="2">RING-type E3 ubiquitin transferase</fullName>
        <ecNumber evidence="2">2.3.2.27</ecNumber>
    </recommendedName>
</protein>
<evidence type="ECO:0000256" key="5">
    <source>
        <dbReference type="ARBA" id="ARBA00022771"/>
    </source>
</evidence>
<dbReference type="GO" id="GO:0008270">
    <property type="term" value="F:zinc ion binding"/>
    <property type="evidence" value="ECO:0007669"/>
    <property type="project" value="UniProtKB-KW"/>
</dbReference>
<evidence type="ECO:0000256" key="7">
    <source>
        <dbReference type="ARBA" id="ARBA00023015"/>
    </source>
</evidence>
<organism evidence="12 13">
    <name type="scientific">Oceanodroma tethys</name>
    <name type="common">Wedge-rumped storm-petrel</name>
    <name type="synonym">Hydrobates tethys</name>
    <dbReference type="NCBI Taxonomy" id="79633"/>
    <lineage>
        <taxon>Eukaryota</taxon>
        <taxon>Metazoa</taxon>
        <taxon>Chordata</taxon>
        <taxon>Craniata</taxon>
        <taxon>Vertebrata</taxon>
        <taxon>Euteleostomi</taxon>
        <taxon>Archelosauria</taxon>
        <taxon>Archosauria</taxon>
        <taxon>Dinosauria</taxon>
        <taxon>Saurischia</taxon>
        <taxon>Theropoda</taxon>
        <taxon>Coelurosauria</taxon>
        <taxon>Aves</taxon>
        <taxon>Neognathae</taxon>
        <taxon>Neoaves</taxon>
        <taxon>Aequornithes</taxon>
        <taxon>Procellariiformes</taxon>
        <taxon>Hydrobatidae</taxon>
        <taxon>Oceanodroma</taxon>
    </lineage>
</organism>
<accession>A0A7K9MBR8</accession>
<evidence type="ECO:0000256" key="9">
    <source>
        <dbReference type="PROSITE-ProRule" id="PRU00175"/>
    </source>
</evidence>
<dbReference type="OrthoDB" id="21204at2759"/>
<evidence type="ECO:0000256" key="6">
    <source>
        <dbReference type="ARBA" id="ARBA00022833"/>
    </source>
</evidence>
<dbReference type="InterPro" id="IPR001841">
    <property type="entry name" value="Znf_RING"/>
</dbReference>
<dbReference type="SMART" id="SM00184">
    <property type="entry name" value="RING"/>
    <property type="match status" value="1"/>
</dbReference>
<dbReference type="GO" id="GO:0061630">
    <property type="term" value="F:ubiquitin protein ligase activity"/>
    <property type="evidence" value="ECO:0007669"/>
    <property type="project" value="UniProtKB-EC"/>
</dbReference>
<keyword evidence="7" id="KW-0805">Transcription regulation</keyword>
<feature type="domain" description="RING-type" evidence="11">
    <location>
        <begin position="9"/>
        <end position="48"/>
    </location>
</feature>
<dbReference type="PANTHER" id="PTHR46077:SF1">
    <property type="entry name" value="TOP1 BINDING ARGININE_SERINE RICH PROTEIN, E3 UBIQUITIN LIGASE"/>
    <property type="match status" value="1"/>
</dbReference>
<keyword evidence="13" id="KW-1185">Reference proteome</keyword>
<comment type="catalytic activity">
    <reaction evidence="1">
        <text>S-ubiquitinyl-[E2 ubiquitin-conjugating enzyme]-L-cysteine + [acceptor protein]-L-lysine = [E2 ubiquitin-conjugating enzyme]-L-cysteine + N(6)-ubiquitinyl-[acceptor protein]-L-lysine.</text>
        <dbReference type="EC" id="2.3.2.27"/>
    </reaction>
</comment>
<feature type="non-terminal residue" evidence="12">
    <location>
        <position position="1"/>
    </location>
</feature>
<feature type="region of interest" description="Disordered" evidence="10">
    <location>
        <begin position="74"/>
        <end position="111"/>
    </location>
</feature>
<dbReference type="PROSITE" id="PS50089">
    <property type="entry name" value="ZF_RING_2"/>
    <property type="match status" value="1"/>
</dbReference>
<evidence type="ECO:0000313" key="12">
    <source>
        <dbReference type="EMBL" id="NXH72068.1"/>
    </source>
</evidence>
<dbReference type="SUPFAM" id="SSF57850">
    <property type="entry name" value="RING/U-box"/>
    <property type="match status" value="1"/>
</dbReference>
<dbReference type="GO" id="GO:0006513">
    <property type="term" value="P:protein monoubiquitination"/>
    <property type="evidence" value="ECO:0007669"/>
    <property type="project" value="TreeGrafter"/>
</dbReference>
<evidence type="ECO:0000313" key="13">
    <source>
        <dbReference type="Proteomes" id="UP000527232"/>
    </source>
</evidence>
<dbReference type="Proteomes" id="UP000527232">
    <property type="component" value="Unassembled WGS sequence"/>
</dbReference>
<evidence type="ECO:0000256" key="4">
    <source>
        <dbReference type="ARBA" id="ARBA00022723"/>
    </source>
</evidence>
<evidence type="ECO:0000259" key="11">
    <source>
        <dbReference type="PROSITE" id="PS50089"/>
    </source>
</evidence>
<dbReference type="AlphaFoldDB" id="A0A7K9MBR8"/>
<name>A0A7K9MBR8_OCETE</name>
<feature type="compositionally biased region" description="Acidic residues" evidence="10">
    <location>
        <begin position="260"/>
        <end position="269"/>
    </location>
</feature>
<dbReference type="Pfam" id="PF13639">
    <property type="entry name" value="zf-RING_2"/>
    <property type="match status" value="1"/>
</dbReference>
<evidence type="ECO:0000256" key="10">
    <source>
        <dbReference type="SAM" id="MobiDB-lite"/>
    </source>
</evidence>
<feature type="non-terminal residue" evidence="12">
    <location>
        <position position="331"/>
    </location>
</feature>
<evidence type="ECO:0000256" key="8">
    <source>
        <dbReference type="ARBA" id="ARBA00023163"/>
    </source>
</evidence>
<sequence>MAAEAEWICPICRDAQKGITFVQPCQHQFCLGCIMRWAKMTSNCPLCRGQMEKVRFSVRGEDDYLEHVIMPPAQPSAASSQAGRAPGGLANSSPHHRVASPPSPPQGMPLLEEQGAAGTEDRATVGGILPEVWAVLFQQNRHLLYPVLPWLRRELEAIYEEWWTAMAAEKLIVHALCIYGLDTEAIIQWMQPGLEEHTAPLVHGLINVIMHRCSEEAWRLLCFCAAGREDNSPAASPSPTASWGGTPDSSPASSSSPGGSDDEEEEEASTSEAALRRGPGRPPSAPGCSRSPSAPGRGRDRSPGGPQRAPKRRAPGPEDSPPPCKRPPSQQ</sequence>
<feature type="compositionally biased region" description="Low complexity" evidence="10">
    <location>
        <begin position="232"/>
        <end position="259"/>
    </location>
</feature>